<dbReference type="PROSITE" id="PS50937">
    <property type="entry name" value="HTH_MERR_2"/>
    <property type="match status" value="1"/>
</dbReference>
<dbReference type="GO" id="GO:0003677">
    <property type="term" value="F:DNA binding"/>
    <property type="evidence" value="ECO:0007669"/>
    <property type="project" value="UniProtKB-KW"/>
</dbReference>
<protein>
    <submittedName>
        <fullName evidence="2">DNA-binding transcriptional MerR regulator</fullName>
    </submittedName>
</protein>
<reference evidence="2 3" key="1">
    <citation type="submission" date="2023-07" db="EMBL/GenBank/DDBJ databases">
        <title>Genomic Encyclopedia of Type Strains, Phase IV (KMG-IV): sequencing the most valuable type-strain genomes for metagenomic binning, comparative biology and taxonomic classification.</title>
        <authorList>
            <person name="Goeker M."/>
        </authorList>
    </citation>
    <scope>NUCLEOTIDE SEQUENCE [LARGE SCALE GENOMIC DNA]</scope>
    <source>
        <strain evidence="2 3">DSM 12751</strain>
    </source>
</reference>
<sequence>MIRIGELAKKANISKRTLYYYEQIELLQPALIK</sequence>
<dbReference type="InterPro" id="IPR009061">
    <property type="entry name" value="DNA-bd_dom_put_sf"/>
</dbReference>
<dbReference type="RefSeq" id="WP_307396449.1">
    <property type="nucleotide sequence ID" value="NZ_BAAADK010000001.1"/>
</dbReference>
<feature type="domain" description="HTH merR-type" evidence="1">
    <location>
        <begin position="1"/>
        <end position="33"/>
    </location>
</feature>
<name>A0ABT9W2M5_9BACI</name>
<keyword evidence="3" id="KW-1185">Reference proteome</keyword>
<comment type="caution">
    <text evidence="2">The sequence shown here is derived from an EMBL/GenBank/DDBJ whole genome shotgun (WGS) entry which is preliminary data.</text>
</comment>
<keyword evidence="2" id="KW-0238">DNA-binding</keyword>
<dbReference type="Gene3D" id="1.10.1660.10">
    <property type="match status" value="1"/>
</dbReference>
<evidence type="ECO:0000313" key="3">
    <source>
        <dbReference type="Proteomes" id="UP001235840"/>
    </source>
</evidence>
<gene>
    <name evidence="2" type="ORF">J2S11_003422</name>
</gene>
<organism evidence="2 3">
    <name type="scientific">Caldalkalibacillus horti</name>
    <dbReference type="NCBI Taxonomy" id="77523"/>
    <lineage>
        <taxon>Bacteria</taxon>
        <taxon>Bacillati</taxon>
        <taxon>Bacillota</taxon>
        <taxon>Bacilli</taxon>
        <taxon>Bacillales</taxon>
        <taxon>Bacillaceae</taxon>
        <taxon>Caldalkalibacillus</taxon>
    </lineage>
</organism>
<evidence type="ECO:0000259" key="1">
    <source>
        <dbReference type="PROSITE" id="PS50937"/>
    </source>
</evidence>
<accession>A0ABT9W2M5</accession>
<dbReference type="SUPFAM" id="SSF46955">
    <property type="entry name" value="Putative DNA-binding domain"/>
    <property type="match status" value="1"/>
</dbReference>
<evidence type="ECO:0000313" key="2">
    <source>
        <dbReference type="EMBL" id="MDQ0167497.1"/>
    </source>
</evidence>
<dbReference type="Proteomes" id="UP001235840">
    <property type="component" value="Unassembled WGS sequence"/>
</dbReference>
<proteinExistence type="predicted"/>
<dbReference type="InterPro" id="IPR000551">
    <property type="entry name" value="MerR-type_HTH_dom"/>
</dbReference>
<dbReference type="EMBL" id="JAUSTY010000016">
    <property type="protein sequence ID" value="MDQ0167497.1"/>
    <property type="molecule type" value="Genomic_DNA"/>
</dbReference>
<dbReference type="Pfam" id="PF00376">
    <property type="entry name" value="MerR"/>
    <property type="match status" value="1"/>
</dbReference>